<evidence type="ECO:0000259" key="2">
    <source>
        <dbReference type="Pfam" id="PF20789"/>
    </source>
</evidence>
<feature type="domain" description="Acyl-CoA thioesterase-like N-terminal HotDog" evidence="1">
    <location>
        <begin position="2"/>
        <end position="75"/>
    </location>
</feature>
<evidence type="ECO:0000313" key="3">
    <source>
        <dbReference type="EMBL" id="MBE9375870.1"/>
    </source>
</evidence>
<dbReference type="InterPro" id="IPR029069">
    <property type="entry name" value="HotDog_dom_sf"/>
</dbReference>
<dbReference type="Pfam" id="PF13622">
    <property type="entry name" value="4HBT_3"/>
    <property type="match status" value="1"/>
</dbReference>
<evidence type="ECO:0000313" key="4">
    <source>
        <dbReference type="Proteomes" id="UP000598360"/>
    </source>
</evidence>
<keyword evidence="4" id="KW-1185">Reference proteome</keyword>
<feature type="domain" description="Acyl-CoA thioesterase-like C-terminal" evidence="2">
    <location>
        <begin position="100"/>
        <end position="227"/>
    </location>
</feature>
<dbReference type="Pfam" id="PF20789">
    <property type="entry name" value="4HBT_3C"/>
    <property type="match status" value="1"/>
</dbReference>
<dbReference type="Proteomes" id="UP000598360">
    <property type="component" value="Unassembled WGS sequence"/>
</dbReference>
<comment type="caution">
    <text evidence="3">The sequence shown here is derived from an EMBL/GenBank/DDBJ whole genome shotgun (WGS) entry which is preliminary data.</text>
</comment>
<proteinExistence type="predicted"/>
<dbReference type="Gene3D" id="2.40.160.210">
    <property type="entry name" value="Acyl-CoA thioesterase, double hotdog domain"/>
    <property type="match status" value="1"/>
</dbReference>
<gene>
    <name evidence="3" type="ORF">IQ251_15575</name>
</gene>
<name>A0A929BBT0_9PSEU</name>
<reference evidence="3" key="1">
    <citation type="submission" date="2020-10" db="EMBL/GenBank/DDBJ databases">
        <title>Diversity and distribution of actinomycetes associated with coral in the coast of Hainan.</title>
        <authorList>
            <person name="Li F."/>
        </authorList>
    </citation>
    <scope>NUCLEOTIDE SEQUENCE</scope>
    <source>
        <strain evidence="3">HNM0983</strain>
    </source>
</reference>
<dbReference type="AlphaFoldDB" id="A0A929BBT0"/>
<evidence type="ECO:0000259" key="1">
    <source>
        <dbReference type="Pfam" id="PF13622"/>
    </source>
</evidence>
<organism evidence="3 4">
    <name type="scientific">Saccharopolyspora montiporae</name>
    <dbReference type="NCBI Taxonomy" id="2781240"/>
    <lineage>
        <taxon>Bacteria</taxon>
        <taxon>Bacillati</taxon>
        <taxon>Actinomycetota</taxon>
        <taxon>Actinomycetes</taxon>
        <taxon>Pseudonocardiales</taxon>
        <taxon>Pseudonocardiaceae</taxon>
        <taxon>Saccharopolyspora</taxon>
    </lineage>
</organism>
<sequence length="237" mass="25671">MMHGRLFGGLLARELETEHGDEQFHFARLTVDLFRSARLDPVRTTSTRVRDGRRIRVADAEVRAGDSVVARASAVLLRRGAHPAGTVVETQPWDAPRPEDLPGPRERTQGWIPPFDTWMLDAHNEPCADLGAGTARRAWLRDRHPLLAGEPVSPFVRAALAADFASPLANYGADGLEYINADYTLTLSRLPISEEIGLESTGHVSDDGVAAAECTMHDTAGPIGFCTVTAVSNASSH</sequence>
<dbReference type="InterPro" id="IPR049449">
    <property type="entry name" value="TesB_ACOT8-like_N"/>
</dbReference>
<dbReference type="InterPro" id="IPR042171">
    <property type="entry name" value="Acyl-CoA_hotdog"/>
</dbReference>
<protein>
    <submittedName>
        <fullName evidence="3">Thioesterase family protein</fullName>
    </submittedName>
</protein>
<dbReference type="InterPro" id="IPR049450">
    <property type="entry name" value="ACOT8-like_C"/>
</dbReference>
<dbReference type="SUPFAM" id="SSF54637">
    <property type="entry name" value="Thioesterase/thiol ester dehydrase-isomerase"/>
    <property type="match status" value="2"/>
</dbReference>
<dbReference type="EMBL" id="JADEYC010000027">
    <property type="protein sequence ID" value="MBE9375870.1"/>
    <property type="molecule type" value="Genomic_DNA"/>
</dbReference>
<accession>A0A929BBT0</accession>